<dbReference type="SUPFAM" id="SSF46938">
    <property type="entry name" value="CRAL/TRIO N-terminal domain"/>
    <property type="match status" value="1"/>
</dbReference>
<dbReference type="PROSITE" id="PS50191">
    <property type="entry name" value="CRAL_TRIO"/>
    <property type="match status" value="1"/>
</dbReference>
<dbReference type="PANTHER" id="PTHR10174:SF222">
    <property type="entry name" value="GH10083P-RELATED"/>
    <property type="match status" value="1"/>
</dbReference>
<dbReference type="GO" id="GO:1902936">
    <property type="term" value="F:phosphatidylinositol bisphosphate binding"/>
    <property type="evidence" value="ECO:0007669"/>
    <property type="project" value="TreeGrafter"/>
</dbReference>
<dbReference type="Gene3D" id="3.40.525.10">
    <property type="entry name" value="CRAL-TRIO lipid binding domain"/>
    <property type="match status" value="1"/>
</dbReference>
<proteinExistence type="predicted"/>
<dbReference type="SMART" id="SM00516">
    <property type="entry name" value="SEC14"/>
    <property type="match status" value="1"/>
</dbReference>
<evidence type="ECO:0000313" key="2">
    <source>
        <dbReference type="EMBL" id="CAH1132236.1"/>
    </source>
</evidence>
<dbReference type="Proteomes" id="UP001152799">
    <property type="component" value="Chromosome 6"/>
</dbReference>
<dbReference type="OrthoDB" id="6575879at2759"/>
<dbReference type="PANTHER" id="PTHR10174">
    <property type="entry name" value="ALPHA-TOCOPHEROL TRANSFER PROTEIN-RELATED"/>
    <property type="match status" value="1"/>
</dbReference>
<dbReference type="InterPro" id="IPR001251">
    <property type="entry name" value="CRAL-TRIO_dom"/>
</dbReference>
<dbReference type="AlphaFoldDB" id="A0A9P0GRB6"/>
<dbReference type="Pfam" id="PF00650">
    <property type="entry name" value="CRAL_TRIO"/>
    <property type="match status" value="1"/>
</dbReference>
<accession>A0A9P0GRB6</accession>
<dbReference type="CDD" id="cd00170">
    <property type="entry name" value="SEC14"/>
    <property type="match status" value="1"/>
</dbReference>
<reference evidence="2" key="1">
    <citation type="submission" date="2022-01" db="EMBL/GenBank/DDBJ databases">
        <authorList>
            <person name="King R."/>
        </authorList>
    </citation>
    <scope>NUCLEOTIDE SEQUENCE</scope>
</reference>
<evidence type="ECO:0000313" key="3">
    <source>
        <dbReference type="Proteomes" id="UP001152799"/>
    </source>
</evidence>
<dbReference type="InterPro" id="IPR036273">
    <property type="entry name" value="CRAL/TRIO_N_dom_sf"/>
</dbReference>
<dbReference type="Gene3D" id="1.10.8.20">
    <property type="entry name" value="N-terminal domain of phosphatidylinositol transfer protein sec14p"/>
    <property type="match status" value="1"/>
</dbReference>
<organism evidence="2 3">
    <name type="scientific">Ceutorhynchus assimilis</name>
    <name type="common">cabbage seed weevil</name>
    <dbReference type="NCBI Taxonomy" id="467358"/>
    <lineage>
        <taxon>Eukaryota</taxon>
        <taxon>Metazoa</taxon>
        <taxon>Ecdysozoa</taxon>
        <taxon>Arthropoda</taxon>
        <taxon>Hexapoda</taxon>
        <taxon>Insecta</taxon>
        <taxon>Pterygota</taxon>
        <taxon>Neoptera</taxon>
        <taxon>Endopterygota</taxon>
        <taxon>Coleoptera</taxon>
        <taxon>Polyphaga</taxon>
        <taxon>Cucujiformia</taxon>
        <taxon>Curculionidae</taxon>
        <taxon>Ceutorhynchinae</taxon>
        <taxon>Ceutorhynchus</taxon>
    </lineage>
</organism>
<gene>
    <name evidence="2" type="ORF">CEUTPL_LOCUS10765</name>
</gene>
<feature type="domain" description="CRAL-TRIO" evidence="1">
    <location>
        <begin position="168"/>
        <end position="286"/>
    </location>
</feature>
<evidence type="ECO:0000259" key="1">
    <source>
        <dbReference type="PROSITE" id="PS50191"/>
    </source>
</evidence>
<protein>
    <recommendedName>
        <fullName evidence="1">CRAL-TRIO domain-containing protein</fullName>
    </recommendedName>
</protein>
<dbReference type="EMBL" id="OU892282">
    <property type="protein sequence ID" value="CAH1132236.1"/>
    <property type="molecule type" value="Genomic_DNA"/>
</dbReference>
<sequence length="293" mass="34379">MNSIFLSGCLAKVKVIFAENIVCCSRIKVLMMDTKNLLHTNRTEVRKLVLEKLGQSEEDIRKDIQLLKNWFNYQKHLPELPCDEVLEIFLVVNKFNLEKCKKKVDKYYTIRKEIPELYVNKNPKLEHMKEIANVVYAIPLPKLTPTLSRITVMKFKDTNPEKYHPLNYFAHTYNILEIRVREDMMLTDTLVYDLEGLQFGHLFKLRIGILRKASAILEKVFTSRLEAIHYINLPSSMQVIVNLAKNIFGEKMRKRIHVHKDLESLHQHIPKEFLPQDFGGSEKTLDELHGKFS</sequence>
<keyword evidence="3" id="KW-1185">Reference proteome</keyword>
<dbReference type="InterPro" id="IPR036865">
    <property type="entry name" value="CRAL-TRIO_dom_sf"/>
</dbReference>
<name>A0A9P0GRB6_9CUCU</name>
<dbReference type="SUPFAM" id="SSF52087">
    <property type="entry name" value="CRAL/TRIO domain"/>
    <property type="match status" value="1"/>
</dbReference>
<dbReference type="PRINTS" id="PR00180">
    <property type="entry name" value="CRETINALDHBP"/>
</dbReference>
<dbReference type="GO" id="GO:0016020">
    <property type="term" value="C:membrane"/>
    <property type="evidence" value="ECO:0007669"/>
    <property type="project" value="TreeGrafter"/>
</dbReference>